<keyword evidence="5" id="KW-0804">Transcription</keyword>
<evidence type="ECO:0000256" key="2">
    <source>
        <dbReference type="ARBA" id="ARBA00022833"/>
    </source>
</evidence>
<evidence type="ECO:0000256" key="4">
    <source>
        <dbReference type="ARBA" id="ARBA00023125"/>
    </source>
</evidence>
<evidence type="ECO:0000313" key="10">
    <source>
        <dbReference type="Proteomes" id="UP000447873"/>
    </source>
</evidence>
<dbReference type="GO" id="GO:0008270">
    <property type="term" value="F:zinc ion binding"/>
    <property type="evidence" value="ECO:0007669"/>
    <property type="project" value="InterPro"/>
</dbReference>
<dbReference type="EMBL" id="WNWS01000536">
    <property type="protein sequence ID" value="KAE9966176.1"/>
    <property type="molecule type" value="Genomic_DNA"/>
</dbReference>
<reference evidence="9 10" key="1">
    <citation type="submission" date="2018-12" db="EMBL/GenBank/DDBJ databases">
        <title>Venturia inaequalis Genome Resource.</title>
        <authorList>
            <person name="Lichtner F.J."/>
        </authorList>
    </citation>
    <scope>NUCLEOTIDE SEQUENCE [LARGE SCALE GENOMIC DNA]</scope>
    <source>
        <strain evidence="9 10">120213</strain>
    </source>
</reference>
<proteinExistence type="predicted"/>
<keyword evidence="1" id="KW-0479">Metal-binding</keyword>
<evidence type="ECO:0000256" key="7">
    <source>
        <dbReference type="SAM" id="MobiDB-lite"/>
    </source>
</evidence>
<keyword evidence="3" id="KW-0805">Transcription regulation</keyword>
<keyword evidence="2" id="KW-0862">Zinc</keyword>
<evidence type="ECO:0000256" key="3">
    <source>
        <dbReference type="ARBA" id="ARBA00023015"/>
    </source>
</evidence>
<feature type="compositionally biased region" description="Low complexity" evidence="7">
    <location>
        <begin position="21"/>
        <end position="36"/>
    </location>
</feature>
<feature type="region of interest" description="Disordered" evidence="7">
    <location>
        <begin position="509"/>
        <end position="620"/>
    </location>
</feature>
<evidence type="ECO:0000256" key="1">
    <source>
        <dbReference type="ARBA" id="ARBA00022723"/>
    </source>
</evidence>
<dbReference type="Gene3D" id="4.10.240.10">
    <property type="entry name" value="Zn(2)-C6 fungal-type DNA-binding domain"/>
    <property type="match status" value="1"/>
</dbReference>
<organism evidence="9 10">
    <name type="scientific">Venturia inaequalis</name>
    <name type="common">Apple scab fungus</name>
    <dbReference type="NCBI Taxonomy" id="5025"/>
    <lineage>
        <taxon>Eukaryota</taxon>
        <taxon>Fungi</taxon>
        <taxon>Dikarya</taxon>
        <taxon>Ascomycota</taxon>
        <taxon>Pezizomycotina</taxon>
        <taxon>Dothideomycetes</taxon>
        <taxon>Pleosporomycetidae</taxon>
        <taxon>Venturiales</taxon>
        <taxon>Venturiaceae</taxon>
        <taxon>Venturia</taxon>
    </lineage>
</organism>
<feature type="region of interest" description="Disordered" evidence="7">
    <location>
        <begin position="417"/>
        <end position="471"/>
    </location>
</feature>
<dbReference type="SMART" id="SM00066">
    <property type="entry name" value="GAL4"/>
    <property type="match status" value="1"/>
</dbReference>
<dbReference type="InterPro" id="IPR036864">
    <property type="entry name" value="Zn2-C6_fun-type_DNA-bd_sf"/>
</dbReference>
<dbReference type="GO" id="GO:0000981">
    <property type="term" value="F:DNA-binding transcription factor activity, RNA polymerase II-specific"/>
    <property type="evidence" value="ECO:0007669"/>
    <property type="project" value="InterPro"/>
</dbReference>
<gene>
    <name evidence="9" type="ORF">EG328_009111</name>
</gene>
<dbReference type="PROSITE" id="PS50048">
    <property type="entry name" value="ZN2_CY6_FUNGAL_2"/>
    <property type="match status" value="1"/>
</dbReference>
<evidence type="ECO:0000256" key="5">
    <source>
        <dbReference type="ARBA" id="ARBA00023163"/>
    </source>
</evidence>
<evidence type="ECO:0000259" key="8">
    <source>
        <dbReference type="PROSITE" id="PS50048"/>
    </source>
</evidence>
<dbReference type="AlphaFoldDB" id="A0A8H3YQV8"/>
<dbReference type="CDD" id="cd00067">
    <property type="entry name" value="GAL4"/>
    <property type="match status" value="1"/>
</dbReference>
<feature type="compositionally biased region" description="Low complexity" evidence="7">
    <location>
        <begin position="1"/>
        <end position="13"/>
    </location>
</feature>
<dbReference type="InterPro" id="IPR001138">
    <property type="entry name" value="Zn2Cys6_DnaBD"/>
</dbReference>
<dbReference type="Proteomes" id="UP000447873">
    <property type="component" value="Unassembled WGS sequence"/>
</dbReference>
<accession>A0A8H3YQV8</accession>
<evidence type="ECO:0000256" key="6">
    <source>
        <dbReference type="ARBA" id="ARBA00023242"/>
    </source>
</evidence>
<feature type="domain" description="Zn(2)-C6 fungal-type" evidence="8">
    <location>
        <begin position="150"/>
        <end position="179"/>
    </location>
</feature>
<feature type="compositionally biased region" description="Polar residues" evidence="7">
    <location>
        <begin position="459"/>
        <end position="471"/>
    </location>
</feature>
<dbReference type="PANTHER" id="PTHR47659:SF4">
    <property type="entry name" value="ZN(II)2CYS6 TRANSCRIPTION FACTOR (EUROFUNG)"/>
    <property type="match status" value="1"/>
</dbReference>
<evidence type="ECO:0000313" key="9">
    <source>
        <dbReference type="EMBL" id="KAE9966176.1"/>
    </source>
</evidence>
<sequence>MSGSPTSPGRSTTLYTDDRSSGAFTFTAGASASASGRQTPRTGMDGPVAVPAGYQSHHQQQYGQYRPPYPEQQRYDIQPRPLATHPALAPQYQPGYSQAQQLQGPLPLVPTSRSQVPGMATFQGPTSLGGASNHRIARTSRRAKAHVARACQNCKKAHLSCDEARPCARCVSSGKQATCIDVEHKKRGRPRLRDDRDQRLEQAAAAAVAAAVATAQHAQRPSDLPQSGHVHDHGRGDPLRVLRSQASGGENLQGEAQGQMPHLMVDPRYQQHYQPGLDTYKNIGPPLTAFLNMDLRILKASNELRRLFADGADIGGRPLSEFIGPQHLQALQHIQSDLRDERTSREPTFLPGIFPEQQEQESVAGMDVEAAELVSQGYSERRDTFSFRMANGRTEQFNVRLRLAKTRTFFATLILQRQQMQPQPTPQQSPYGRPGGYLAIPQPSPTHMGFPQLGPPSPYNTNNSAPGSPFSTLHTALITTLPPASSHSTSYSYAPSQARTDQGFFSARQPTSSAAGMYPPPPPPALSRPPSAFSDPRPNTARERQRPAPLGNLQLPPIVSSAPTTPITSDFFYHQQMGPSSEPRRKSPPRRSPDHRPSSEDDEEDQRKRRRLDITQIIER</sequence>
<dbReference type="Pfam" id="PF00172">
    <property type="entry name" value="Zn_clus"/>
    <property type="match status" value="1"/>
</dbReference>
<name>A0A8H3YQV8_VENIN</name>
<feature type="region of interest" description="Disordered" evidence="7">
    <location>
        <begin position="212"/>
        <end position="241"/>
    </location>
</feature>
<dbReference type="GO" id="GO:0003677">
    <property type="term" value="F:DNA binding"/>
    <property type="evidence" value="ECO:0007669"/>
    <property type="project" value="UniProtKB-KW"/>
</dbReference>
<feature type="compositionally biased region" description="Basic and acidic residues" evidence="7">
    <location>
        <begin position="229"/>
        <end position="240"/>
    </location>
</feature>
<dbReference type="PANTHER" id="PTHR47659">
    <property type="entry name" value="ZN(II)2CYS6 TRANSCRIPTION FACTOR (EUROFUNG)-RELATED"/>
    <property type="match status" value="1"/>
</dbReference>
<comment type="caution">
    <text evidence="9">The sequence shown here is derived from an EMBL/GenBank/DDBJ whole genome shotgun (WGS) entry which is preliminary data.</text>
</comment>
<keyword evidence="4" id="KW-0238">DNA-binding</keyword>
<feature type="compositionally biased region" description="Low complexity" evidence="7">
    <location>
        <begin position="417"/>
        <end position="430"/>
    </location>
</feature>
<feature type="compositionally biased region" description="Pro residues" evidence="7">
    <location>
        <begin position="518"/>
        <end position="527"/>
    </location>
</feature>
<keyword evidence="6" id="KW-0539">Nucleus</keyword>
<dbReference type="SUPFAM" id="SSF57701">
    <property type="entry name" value="Zn2/Cys6 DNA-binding domain"/>
    <property type="match status" value="1"/>
</dbReference>
<feature type="region of interest" description="Disordered" evidence="7">
    <location>
        <begin position="1"/>
        <end position="46"/>
    </location>
</feature>
<dbReference type="PROSITE" id="PS00463">
    <property type="entry name" value="ZN2_CY6_FUNGAL_1"/>
    <property type="match status" value="1"/>
</dbReference>
<protein>
    <recommendedName>
        <fullName evidence="8">Zn(2)-C6 fungal-type domain-containing protein</fullName>
    </recommendedName>
</protein>
<dbReference type="InterPro" id="IPR050335">
    <property type="entry name" value="ERT1_acuK_gluconeogen_tf"/>
</dbReference>